<gene>
    <name evidence="1" type="ORF">FRZ32_08605</name>
</gene>
<dbReference type="RefSeq" id="WP_147043119.1">
    <property type="nucleotide sequence ID" value="NZ_BAABIR010000004.1"/>
</dbReference>
<reference evidence="1 2" key="1">
    <citation type="journal article" date="2015" name="J. Microbiol.">
        <title>Sphingosinicella ginsenosidimutans sp. nov., with ginsenoside converting activity.</title>
        <authorList>
            <person name="Kim J.K."/>
            <person name="Kang M.S."/>
            <person name="Park S.C."/>
            <person name="Kim K.M."/>
            <person name="Choi K."/>
            <person name="Yoon M.H."/>
            <person name="Im W.T."/>
        </authorList>
    </citation>
    <scope>NUCLEOTIDE SEQUENCE [LARGE SCALE GENOMIC DNA]</scope>
    <source>
        <strain evidence="1 2">BS-11</strain>
    </source>
</reference>
<name>A0A5C6TTH8_9SPHN</name>
<organism evidence="1 2">
    <name type="scientific">Allosphingosinicella ginsenosidimutans</name>
    <dbReference type="NCBI Taxonomy" id="1176539"/>
    <lineage>
        <taxon>Bacteria</taxon>
        <taxon>Pseudomonadati</taxon>
        <taxon>Pseudomonadota</taxon>
        <taxon>Alphaproteobacteria</taxon>
        <taxon>Sphingomonadales</taxon>
        <taxon>Sphingomonadaceae</taxon>
        <taxon>Allosphingosinicella</taxon>
    </lineage>
</organism>
<dbReference type="AlphaFoldDB" id="A0A5C6TTH8"/>
<comment type="caution">
    <text evidence="1">The sequence shown here is derived from an EMBL/GenBank/DDBJ whole genome shotgun (WGS) entry which is preliminary data.</text>
</comment>
<dbReference type="Proteomes" id="UP000321249">
    <property type="component" value="Unassembled WGS sequence"/>
</dbReference>
<evidence type="ECO:0000313" key="1">
    <source>
        <dbReference type="EMBL" id="TXC63713.1"/>
    </source>
</evidence>
<sequence length="163" mass="18832">MAKADGLIWVKELQFAGGARRCDFWTLEPQPSKGFRATAYEIKISRSDFRRDSHRKQRFARTFSDQFYYVTPPGLLGEQEIPDWAGLIEWDGSALRKVVPAVMLDKAFPSWELVVSLIRYNGEIRRDVGQQEQLIRSLKRQIEDAKTKLPDKGIQPWEVGIYG</sequence>
<evidence type="ECO:0008006" key="3">
    <source>
        <dbReference type="Google" id="ProtNLM"/>
    </source>
</evidence>
<accession>A0A5C6TTH8</accession>
<proteinExistence type="predicted"/>
<protein>
    <recommendedName>
        <fullName evidence="3">MmcB family DNA repair protein</fullName>
    </recommendedName>
</protein>
<evidence type="ECO:0000313" key="2">
    <source>
        <dbReference type="Proteomes" id="UP000321249"/>
    </source>
</evidence>
<dbReference type="OrthoDB" id="198812at2"/>
<dbReference type="EMBL" id="VOQQ01000001">
    <property type="protein sequence ID" value="TXC63713.1"/>
    <property type="molecule type" value="Genomic_DNA"/>
</dbReference>
<keyword evidence="2" id="KW-1185">Reference proteome</keyword>